<dbReference type="InterPro" id="IPR011011">
    <property type="entry name" value="Znf_FYVE_PHD"/>
</dbReference>
<evidence type="ECO:0000259" key="1">
    <source>
        <dbReference type="PROSITE" id="PS51038"/>
    </source>
</evidence>
<dbReference type="GO" id="GO:0003682">
    <property type="term" value="F:chromatin binding"/>
    <property type="evidence" value="ECO:0007669"/>
    <property type="project" value="InterPro"/>
</dbReference>
<dbReference type="Gene3D" id="2.30.30.490">
    <property type="match status" value="1"/>
</dbReference>
<evidence type="ECO:0000313" key="2">
    <source>
        <dbReference type="EMBL" id="KZT18962.1"/>
    </source>
</evidence>
<protein>
    <recommendedName>
        <fullName evidence="1">BAH domain-containing protein</fullName>
    </recommendedName>
</protein>
<feature type="domain" description="BAH" evidence="1">
    <location>
        <begin position="21"/>
        <end position="163"/>
    </location>
</feature>
<accession>A0A165MZ14</accession>
<keyword evidence="3" id="KW-1185">Reference proteome</keyword>
<dbReference type="Proteomes" id="UP000076761">
    <property type="component" value="Unassembled WGS sequence"/>
</dbReference>
<organism evidence="2 3">
    <name type="scientific">Neolentinus lepideus HHB14362 ss-1</name>
    <dbReference type="NCBI Taxonomy" id="1314782"/>
    <lineage>
        <taxon>Eukaryota</taxon>
        <taxon>Fungi</taxon>
        <taxon>Dikarya</taxon>
        <taxon>Basidiomycota</taxon>
        <taxon>Agaricomycotina</taxon>
        <taxon>Agaricomycetes</taxon>
        <taxon>Gloeophyllales</taxon>
        <taxon>Gloeophyllaceae</taxon>
        <taxon>Neolentinus</taxon>
    </lineage>
</organism>
<dbReference type="InParanoid" id="A0A165MZ14"/>
<dbReference type="EMBL" id="KV425655">
    <property type="protein sequence ID" value="KZT18962.1"/>
    <property type="molecule type" value="Genomic_DNA"/>
</dbReference>
<dbReference type="InterPro" id="IPR001025">
    <property type="entry name" value="BAH_dom"/>
</dbReference>
<dbReference type="AlphaFoldDB" id="A0A165MZ14"/>
<reference evidence="2 3" key="1">
    <citation type="journal article" date="2016" name="Mol. Biol. Evol.">
        <title>Comparative Genomics of Early-Diverging Mushroom-Forming Fungi Provides Insights into the Origins of Lignocellulose Decay Capabilities.</title>
        <authorList>
            <person name="Nagy L.G."/>
            <person name="Riley R."/>
            <person name="Tritt A."/>
            <person name="Adam C."/>
            <person name="Daum C."/>
            <person name="Floudas D."/>
            <person name="Sun H."/>
            <person name="Yadav J.S."/>
            <person name="Pangilinan J."/>
            <person name="Larsson K.H."/>
            <person name="Matsuura K."/>
            <person name="Barry K."/>
            <person name="Labutti K."/>
            <person name="Kuo R."/>
            <person name="Ohm R.A."/>
            <person name="Bhattacharya S.S."/>
            <person name="Shirouzu T."/>
            <person name="Yoshinaga Y."/>
            <person name="Martin F.M."/>
            <person name="Grigoriev I.V."/>
            <person name="Hibbett D.S."/>
        </authorList>
    </citation>
    <scope>NUCLEOTIDE SEQUENCE [LARGE SCALE GENOMIC DNA]</scope>
    <source>
        <strain evidence="2 3">HHB14362 ss-1</strain>
    </source>
</reference>
<dbReference type="PANTHER" id="PTHR46364">
    <property type="entry name" value="OS08G0421900 PROTEIN"/>
    <property type="match status" value="1"/>
</dbReference>
<gene>
    <name evidence="2" type="ORF">NEOLEDRAFT_1183821</name>
</gene>
<dbReference type="SUPFAM" id="SSF57903">
    <property type="entry name" value="FYVE/PHD zinc finger"/>
    <property type="match status" value="1"/>
</dbReference>
<dbReference type="PROSITE" id="PS51038">
    <property type="entry name" value="BAH"/>
    <property type="match status" value="1"/>
</dbReference>
<dbReference type="InterPro" id="IPR013083">
    <property type="entry name" value="Znf_RING/FYVE/PHD"/>
</dbReference>
<name>A0A165MZ14_9AGAM</name>
<evidence type="ECO:0000313" key="3">
    <source>
        <dbReference type="Proteomes" id="UP000076761"/>
    </source>
</evidence>
<dbReference type="InterPro" id="IPR043151">
    <property type="entry name" value="BAH_sf"/>
</dbReference>
<dbReference type="OrthoDB" id="3324442at2759"/>
<proteinExistence type="predicted"/>
<sequence>MVEPPAGNISVKPVEADQEEVYLFIGRDVFVYPPEMEITNKSNTNTPQKLWKAKILELEQRTSAEQERHKGGMARVQWYYSPGHLIDLGVKLVEDDSQVLHDFAGACELVLSDHKSLIPLEPIASFVEVYCLRDKNFHPAYEGSTEVQALEPDLENHYFPTHQSSDQSSIPPNGWYYRRKLEGMVLKGVNKHCTCQTPYNLDRDRQQFCQSCSTWFHIDCMEPVPDYPSEEVVARKWEIFGSGSYIDYLVRCGDDLADDWGDVIDKCFEDDMAAEQDQWYQCPTCSVTPGSTPI</sequence>
<dbReference type="Gene3D" id="3.30.40.10">
    <property type="entry name" value="Zinc/RING finger domain, C3HC4 (zinc finger)"/>
    <property type="match status" value="1"/>
</dbReference>